<dbReference type="SUPFAM" id="SSF54862">
    <property type="entry name" value="4Fe-4S ferredoxins"/>
    <property type="match status" value="1"/>
</dbReference>
<evidence type="ECO:0000256" key="6">
    <source>
        <dbReference type="ARBA" id="ARBA00022723"/>
    </source>
</evidence>
<evidence type="ECO:0000313" key="15">
    <source>
        <dbReference type="Proteomes" id="UP000220922"/>
    </source>
</evidence>
<evidence type="ECO:0000256" key="7">
    <source>
        <dbReference type="ARBA" id="ARBA00022975"/>
    </source>
</evidence>
<dbReference type="GO" id="GO:0006207">
    <property type="term" value="P:'de novo' pyrimidine nucleobase biosynthetic process"/>
    <property type="evidence" value="ECO:0007669"/>
    <property type="project" value="TreeGrafter"/>
</dbReference>
<keyword evidence="8" id="KW-0560">Oxidoreductase</keyword>
<name>A0A2H3KNN1_9CHLR</name>
<gene>
    <name evidence="14" type="ORF">A9Q02_05900</name>
</gene>
<comment type="caution">
    <text evidence="14">The sequence shown here is derived from an EMBL/GenBank/DDBJ whole genome shotgun (WGS) entry which is preliminary data.</text>
</comment>
<keyword evidence="15" id="KW-1185">Reference proteome</keyword>
<reference evidence="14 15" key="1">
    <citation type="submission" date="2016-05" db="EMBL/GenBank/DDBJ databases">
        <authorList>
            <person name="Lavstsen T."/>
            <person name="Jespersen J.S."/>
        </authorList>
    </citation>
    <scope>NUCLEOTIDE SEQUENCE [LARGE SCALE GENOMIC DNA]</scope>
    <source>
        <strain evidence="14 15">B7-9</strain>
    </source>
</reference>
<dbReference type="GO" id="GO:0006221">
    <property type="term" value="P:pyrimidine nucleotide biosynthetic process"/>
    <property type="evidence" value="ECO:0007669"/>
    <property type="project" value="UniProtKB-KW"/>
</dbReference>
<keyword evidence="6" id="KW-0479">Metal-binding</keyword>
<proteinExistence type="inferred from homology"/>
<dbReference type="InterPro" id="IPR017896">
    <property type="entry name" value="4Fe4S_Fe-S-bd"/>
</dbReference>
<organism evidence="14 15">
    <name type="scientific">Candidatus Chloroploca asiatica</name>
    <dbReference type="NCBI Taxonomy" id="1506545"/>
    <lineage>
        <taxon>Bacteria</taxon>
        <taxon>Bacillati</taxon>
        <taxon>Chloroflexota</taxon>
        <taxon>Chloroflexia</taxon>
        <taxon>Chloroflexales</taxon>
        <taxon>Chloroflexineae</taxon>
        <taxon>Oscillochloridaceae</taxon>
        <taxon>Candidatus Chloroploca</taxon>
    </lineage>
</organism>
<evidence type="ECO:0000256" key="9">
    <source>
        <dbReference type="ARBA" id="ARBA00023004"/>
    </source>
</evidence>
<dbReference type="PROSITE" id="PS00198">
    <property type="entry name" value="4FE4S_FER_1"/>
    <property type="match status" value="1"/>
</dbReference>
<dbReference type="AlphaFoldDB" id="A0A2H3KNN1"/>
<dbReference type="PANTHER" id="PTHR48109:SF1">
    <property type="entry name" value="DIHYDROOROTATE DEHYDROGENASE (FUMARATE)"/>
    <property type="match status" value="1"/>
</dbReference>
<evidence type="ECO:0000256" key="12">
    <source>
        <dbReference type="ARBA" id="ARBA00032722"/>
    </source>
</evidence>
<evidence type="ECO:0000256" key="8">
    <source>
        <dbReference type="ARBA" id="ARBA00023002"/>
    </source>
</evidence>
<dbReference type="OrthoDB" id="9794954at2"/>
<comment type="similarity">
    <text evidence="3">Belongs to the dihydropyrimidine dehydrogenase family.</text>
</comment>
<comment type="pathway">
    <text evidence="2">Pyrimidine metabolism; UMP biosynthesis via de novo pathway.</text>
</comment>
<dbReference type="PROSITE" id="PS51379">
    <property type="entry name" value="4FE4S_FER_2"/>
    <property type="match status" value="2"/>
</dbReference>
<dbReference type="Pfam" id="PF14697">
    <property type="entry name" value="Fer4_21"/>
    <property type="match status" value="1"/>
</dbReference>
<evidence type="ECO:0000256" key="1">
    <source>
        <dbReference type="ARBA" id="ARBA00001917"/>
    </source>
</evidence>
<feature type="domain" description="4Fe-4S ferredoxin-type" evidence="13">
    <location>
        <begin position="333"/>
        <end position="361"/>
    </location>
</feature>
<evidence type="ECO:0000256" key="5">
    <source>
        <dbReference type="ARBA" id="ARBA00022643"/>
    </source>
</evidence>
<dbReference type="InterPro" id="IPR050074">
    <property type="entry name" value="DHO_dehydrogenase"/>
</dbReference>
<sequence>MADLSVELCGLTFRTPIMPGSGPNVADGTLLRAAAEGGAGALVTHTVSTLPAPALTPYREVRGGMLNNQLWSAHPVERWIDRDYGEAREAAHAAGIPLIINIGYTTAEITALTPKVARFADALELSLHYARTSGDLMTDPATAAYAAAHQPADYLSRSPEMLFETIRMAKRLAPLPLFVKLPILGNELVAVARACEEAGADAIVAVNAFGPCMSIDIETAEPVLTGDGMGWLSGQALKPLALRCIFDLARAVSLPIIGCGGVSRPEDAVEMLMAGASAVQVCTAALQRGPMIYGNLAAGVEAWLDQRGYASVQAIVGLGVKRWRTLVAHRQSMPVLYQEEECIGCKLCERSCHYDAIYMVDKLAEFNPERCFGCGLCVTRCPTDALLMPQVTQSGVLHPLLGTSVEAGRGGAGHIVETTGRQV</sequence>
<dbReference type="InterPro" id="IPR013785">
    <property type="entry name" value="Aldolase_TIM"/>
</dbReference>
<evidence type="ECO:0000259" key="13">
    <source>
        <dbReference type="PROSITE" id="PS51379"/>
    </source>
</evidence>
<dbReference type="GO" id="GO:0051536">
    <property type="term" value="F:iron-sulfur cluster binding"/>
    <property type="evidence" value="ECO:0007669"/>
    <property type="project" value="UniProtKB-KW"/>
</dbReference>
<evidence type="ECO:0000256" key="3">
    <source>
        <dbReference type="ARBA" id="ARBA00010804"/>
    </source>
</evidence>
<evidence type="ECO:0000256" key="11">
    <source>
        <dbReference type="ARBA" id="ARBA00030119"/>
    </source>
</evidence>
<dbReference type="GO" id="GO:0046872">
    <property type="term" value="F:metal ion binding"/>
    <property type="evidence" value="ECO:0007669"/>
    <property type="project" value="UniProtKB-KW"/>
</dbReference>
<evidence type="ECO:0000256" key="10">
    <source>
        <dbReference type="ARBA" id="ARBA00023014"/>
    </source>
</evidence>
<dbReference type="InterPro" id="IPR017900">
    <property type="entry name" value="4Fe4S_Fe_S_CS"/>
</dbReference>
<dbReference type="EMBL" id="LYXE01000182">
    <property type="protein sequence ID" value="PDV96756.1"/>
    <property type="molecule type" value="Genomic_DNA"/>
</dbReference>
<dbReference type="Gene3D" id="3.20.20.70">
    <property type="entry name" value="Aldolase class I"/>
    <property type="match status" value="1"/>
</dbReference>
<dbReference type="Pfam" id="PF01180">
    <property type="entry name" value="DHO_dh"/>
    <property type="match status" value="1"/>
</dbReference>
<keyword evidence="5" id="KW-0288">FMN</keyword>
<protein>
    <recommendedName>
        <fullName evidence="12">Dihydrothymine dehydrogenase</fullName>
    </recommendedName>
    <alternativeName>
        <fullName evidence="11">Dihydrouracil dehydrogenase</fullName>
    </alternativeName>
</protein>
<dbReference type="Proteomes" id="UP000220922">
    <property type="component" value="Unassembled WGS sequence"/>
</dbReference>
<dbReference type="Gene3D" id="3.30.70.20">
    <property type="match status" value="1"/>
</dbReference>
<dbReference type="GO" id="GO:0005737">
    <property type="term" value="C:cytoplasm"/>
    <property type="evidence" value="ECO:0007669"/>
    <property type="project" value="InterPro"/>
</dbReference>
<keyword evidence="7" id="KW-0665">Pyrimidine biosynthesis</keyword>
<feature type="domain" description="4Fe-4S ferredoxin-type" evidence="13">
    <location>
        <begin position="362"/>
        <end position="391"/>
    </location>
</feature>
<keyword evidence="9" id="KW-0408">Iron</keyword>
<accession>A0A2H3KNN1</accession>
<keyword evidence="4" id="KW-0285">Flavoprotein</keyword>
<evidence type="ECO:0000313" key="14">
    <source>
        <dbReference type="EMBL" id="PDV96756.1"/>
    </source>
</evidence>
<evidence type="ECO:0000256" key="2">
    <source>
        <dbReference type="ARBA" id="ARBA00004725"/>
    </source>
</evidence>
<dbReference type="PANTHER" id="PTHR48109">
    <property type="entry name" value="DIHYDROOROTATE DEHYDROGENASE (QUINONE), MITOCHONDRIAL-RELATED"/>
    <property type="match status" value="1"/>
</dbReference>
<comment type="cofactor">
    <cofactor evidence="1">
        <name>FMN</name>
        <dbReference type="ChEBI" id="CHEBI:58210"/>
    </cofactor>
</comment>
<dbReference type="RefSeq" id="WP_097655143.1">
    <property type="nucleotide sequence ID" value="NZ_LYXE01000182.1"/>
</dbReference>
<evidence type="ECO:0000256" key="4">
    <source>
        <dbReference type="ARBA" id="ARBA00022630"/>
    </source>
</evidence>
<dbReference type="InterPro" id="IPR005720">
    <property type="entry name" value="Dihydroorotate_DH_cat"/>
</dbReference>
<keyword evidence="10" id="KW-0411">Iron-sulfur</keyword>
<dbReference type="GO" id="GO:0004152">
    <property type="term" value="F:dihydroorotate dehydrogenase activity"/>
    <property type="evidence" value="ECO:0007669"/>
    <property type="project" value="TreeGrafter"/>
</dbReference>
<dbReference type="SUPFAM" id="SSF51395">
    <property type="entry name" value="FMN-linked oxidoreductases"/>
    <property type="match status" value="1"/>
</dbReference>